<reference evidence="1 2" key="1">
    <citation type="submission" date="2023-09" db="EMBL/GenBank/DDBJ databases">
        <title>Microbial mechanism of fulvic acid promoting antimony reduction mineralization in rice fields.</title>
        <authorList>
            <person name="Chen G."/>
            <person name="Lan J."/>
        </authorList>
    </citation>
    <scope>NUCLEOTIDE SEQUENCE [LARGE SCALE GENOMIC DNA]</scope>
    <source>
        <strain evidence="1 2">PS1</strain>
    </source>
</reference>
<dbReference type="Proteomes" id="UP001303324">
    <property type="component" value="Chromosome"/>
</dbReference>
<gene>
    <name evidence="1" type="ORF">RH061_05305</name>
</gene>
<accession>A0ABY9VJT8</accession>
<keyword evidence="2" id="KW-1185">Reference proteome</keyword>
<sequence>MKLRTGFSVHGGKAVRTRCNFGQVQRVQRKSCPNSVQLRTGSAFTEGKQSELGSTSDRFSGYRGKAVRTQFNFGQVQRVQRESCPNSMQLRTGSAGTEEKLSELDATSDRFQRSRRESCPNSMQLRTGSAVTEGKLSELDAASDRFSGYRRKAVRTQFNFETVSPDTEVESSMPAISTAGEDNIVTIRGKEHIQKDNNAQKVYKIKWACPVIGEKVNCQNYL</sequence>
<name>A0ABY9VJT8_9BACI</name>
<organism evidence="1 2">
    <name type="scientific">Mesobacillus jeotgali</name>
    <dbReference type="NCBI Taxonomy" id="129985"/>
    <lineage>
        <taxon>Bacteria</taxon>
        <taxon>Bacillati</taxon>
        <taxon>Bacillota</taxon>
        <taxon>Bacilli</taxon>
        <taxon>Bacillales</taxon>
        <taxon>Bacillaceae</taxon>
        <taxon>Mesobacillus</taxon>
    </lineage>
</organism>
<dbReference type="EMBL" id="CP134494">
    <property type="protein sequence ID" value="WNF23910.1"/>
    <property type="molecule type" value="Genomic_DNA"/>
</dbReference>
<dbReference type="RefSeq" id="WP_311074443.1">
    <property type="nucleotide sequence ID" value="NZ_CP134494.1"/>
</dbReference>
<evidence type="ECO:0000313" key="2">
    <source>
        <dbReference type="Proteomes" id="UP001303324"/>
    </source>
</evidence>
<protein>
    <submittedName>
        <fullName evidence="1">Uncharacterized protein</fullName>
    </submittedName>
</protein>
<proteinExistence type="predicted"/>
<evidence type="ECO:0000313" key="1">
    <source>
        <dbReference type="EMBL" id="WNF23910.1"/>
    </source>
</evidence>